<dbReference type="Proteomes" id="UP000318669">
    <property type="component" value="Unassembled WGS sequence"/>
</dbReference>
<comment type="caution">
    <text evidence="3">The sequence shown here is derived from an EMBL/GenBank/DDBJ whole genome shotgun (WGS) entry which is preliminary data.</text>
</comment>
<dbReference type="GO" id="GO:0004803">
    <property type="term" value="F:transposase activity"/>
    <property type="evidence" value="ECO:0007669"/>
    <property type="project" value="InterPro"/>
</dbReference>
<dbReference type="AlphaFoldDB" id="A0A553BK98"/>
<evidence type="ECO:0000259" key="1">
    <source>
        <dbReference type="Pfam" id="PF01609"/>
    </source>
</evidence>
<dbReference type="GO" id="GO:0006313">
    <property type="term" value="P:DNA transposition"/>
    <property type="evidence" value="ECO:0007669"/>
    <property type="project" value="InterPro"/>
</dbReference>
<dbReference type="InterPro" id="IPR002559">
    <property type="entry name" value="Transposase_11"/>
</dbReference>
<keyword evidence="4" id="KW-1185">Reference proteome</keyword>
<gene>
    <name evidence="3" type="ORF">FNW11_10655</name>
    <name evidence="2" type="ORF">FNW12_06985</name>
</gene>
<proteinExistence type="predicted"/>
<evidence type="ECO:0000313" key="5">
    <source>
        <dbReference type="Proteomes" id="UP000318669"/>
    </source>
</evidence>
<evidence type="ECO:0000313" key="3">
    <source>
        <dbReference type="EMBL" id="TRX08678.1"/>
    </source>
</evidence>
<sequence>MASYKKRWQVETLFKALKSSGFNIENTHVIPI</sequence>
<dbReference type="OrthoDB" id="1091931at2"/>
<dbReference type="Proteomes" id="UP000318528">
    <property type="component" value="Unassembled WGS sequence"/>
</dbReference>
<reference evidence="4 5" key="1">
    <citation type="submission" date="2019-07" db="EMBL/GenBank/DDBJ databases">
        <title>Novel species of Flavobacterium.</title>
        <authorList>
            <person name="Liu Q."/>
            <person name="Xin Y.-H."/>
        </authorList>
    </citation>
    <scope>NUCLEOTIDE SEQUENCE [LARGE SCALE GENOMIC DNA]</scope>
    <source>
        <strain evidence="2 4">GSP39</strain>
        <strain evidence="3 5">GSR22</strain>
    </source>
</reference>
<evidence type="ECO:0000313" key="2">
    <source>
        <dbReference type="EMBL" id="TRX07146.1"/>
    </source>
</evidence>
<dbReference type="RefSeq" id="WP_143386153.1">
    <property type="nucleotide sequence ID" value="NZ_VJZL01000018.1"/>
</dbReference>
<evidence type="ECO:0000313" key="4">
    <source>
        <dbReference type="Proteomes" id="UP000318528"/>
    </source>
</evidence>
<dbReference type="Pfam" id="PF01609">
    <property type="entry name" value="DDE_Tnp_1"/>
    <property type="match status" value="1"/>
</dbReference>
<dbReference type="SUPFAM" id="SSF53098">
    <property type="entry name" value="Ribonuclease H-like"/>
    <property type="match status" value="1"/>
</dbReference>
<name>A0A553BK98_9FLAO</name>
<feature type="domain" description="Transposase IS4-like" evidence="1">
    <location>
        <begin position="4"/>
        <end position="29"/>
    </location>
</feature>
<dbReference type="Gene3D" id="3.90.350.10">
    <property type="entry name" value="Transposase Inhibitor Protein From Tn5, Chain A, domain 1"/>
    <property type="match status" value="1"/>
</dbReference>
<dbReference type="EMBL" id="VJZN01000009">
    <property type="protein sequence ID" value="TRX07146.1"/>
    <property type="molecule type" value="Genomic_DNA"/>
</dbReference>
<dbReference type="EMBL" id="VJZL01000018">
    <property type="protein sequence ID" value="TRX08678.1"/>
    <property type="molecule type" value="Genomic_DNA"/>
</dbReference>
<dbReference type="GO" id="GO:0003677">
    <property type="term" value="F:DNA binding"/>
    <property type="evidence" value="ECO:0007669"/>
    <property type="project" value="InterPro"/>
</dbReference>
<dbReference type="InterPro" id="IPR012337">
    <property type="entry name" value="RNaseH-like_sf"/>
</dbReference>
<organism evidence="3 5">
    <name type="scientific">Flavobacterium gawalongense</name>
    <dbReference type="NCBI Taxonomy" id="2594432"/>
    <lineage>
        <taxon>Bacteria</taxon>
        <taxon>Pseudomonadati</taxon>
        <taxon>Bacteroidota</taxon>
        <taxon>Flavobacteriia</taxon>
        <taxon>Flavobacteriales</taxon>
        <taxon>Flavobacteriaceae</taxon>
        <taxon>Flavobacterium</taxon>
    </lineage>
</organism>
<accession>A0A553BK98</accession>
<protein>
    <submittedName>
        <fullName evidence="3">Transposase</fullName>
    </submittedName>
</protein>